<dbReference type="RefSeq" id="WP_231935818.1">
    <property type="nucleotide sequence ID" value="NZ_CP013448.1"/>
</dbReference>
<organism evidence="1 2">
    <name type="scientific">Burkholderia singularis</name>
    <dbReference type="NCBI Taxonomy" id="1503053"/>
    <lineage>
        <taxon>Bacteria</taxon>
        <taxon>Pseudomonadati</taxon>
        <taxon>Pseudomonadota</taxon>
        <taxon>Betaproteobacteria</taxon>
        <taxon>Burkholderiales</taxon>
        <taxon>Burkholderiaceae</taxon>
        <taxon>Burkholderia</taxon>
        <taxon>pseudomallei group</taxon>
    </lineage>
</organism>
<evidence type="ECO:0000313" key="2">
    <source>
        <dbReference type="Proteomes" id="UP000198460"/>
    </source>
</evidence>
<name>A0A238H8M1_9BURK</name>
<accession>A0A238H8M1</accession>
<proteinExistence type="predicted"/>
<evidence type="ECO:0008006" key="3">
    <source>
        <dbReference type="Google" id="ProtNLM"/>
    </source>
</evidence>
<dbReference type="CDD" id="cd00118">
    <property type="entry name" value="LysM"/>
    <property type="match status" value="1"/>
</dbReference>
<sequence length="124" mass="13659">MNATDPLLDPVQAMLAQTALNTSLFAPTSRYYGLELATIEHNGLCVAYVKRRFAPRPEQLQVIQQYTVKQGDRLDNVSAQCLGDPALFWRIADANRAMQPWTLTHTPGRVLRIALPPGVTGAAL</sequence>
<dbReference type="InterPro" id="IPR018392">
    <property type="entry name" value="LysM"/>
</dbReference>
<reference evidence="1 2" key="1">
    <citation type="submission" date="2017-04" db="EMBL/GenBank/DDBJ databases">
        <authorList>
            <person name="Afonso C.L."/>
            <person name="Miller P.J."/>
            <person name="Scott M.A."/>
            <person name="Spackman E."/>
            <person name="Goraichik I."/>
            <person name="Dimitrov K.M."/>
            <person name="Suarez D.L."/>
            <person name="Swayne D.E."/>
        </authorList>
    </citation>
    <scope>NUCLEOTIDE SEQUENCE [LARGE SCALE GENOMIC DNA]</scope>
    <source>
        <strain evidence="1">LMG 28154</strain>
    </source>
</reference>
<dbReference type="EMBL" id="FXAN01000075">
    <property type="protein sequence ID" value="SMG01540.1"/>
    <property type="molecule type" value="Genomic_DNA"/>
</dbReference>
<protein>
    <recommendedName>
        <fullName evidence="3">LysM domain-containing protein</fullName>
    </recommendedName>
</protein>
<evidence type="ECO:0000313" key="1">
    <source>
        <dbReference type="EMBL" id="SMG01540.1"/>
    </source>
</evidence>
<gene>
    <name evidence="1" type="ORF">BSIN_4420</name>
</gene>
<dbReference type="Proteomes" id="UP000198460">
    <property type="component" value="Unassembled WGS sequence"/>
</dbReference>
<dbReference type="AlphaFoldDB" id="A0A238H8M1"/>